<dbReference type="GO" id="GO:0016747">
    <property type="term" value="F:acyltransferase activity, transferring groups other than amino-acyl groups"/>
    <property type="evidence" value="ECO:0007669"/>
    <property type="project" value="InterPro"/>
</dbReference>
<name>A0A917ENV8_9MICC</name>
<protein>
    <recommendedName>
        <fullName evidence="1">N-acetyltransferase domain-containing protein</fullName>
    </recommendedName>
</protein>
<dbReference type="Gene3D" id="3.40.630.30">
    <property type="match status" value="1"/>
</dbReference>
<evidence type="ECO:0000313" key="3">
    <source>
        <dbReference type="Proteomes" id="UP000633136"/>
    </source>
</evidence>
<dbReference type="AlphaFoldDB" id="A0A917ENV8"/>
<gene>
    <name evidence="2" type="ORF">GCM10011401_11530</name>
</gene>
<evidence type="ECO:0000313" key="2">
    <source>
        <dbReference type="EMBL" id="GGE65956.1"/>
    </source>
</evidence>
<reference evidence="2" key="1">
    <citation type="journal article" date="2014" name="Int. J. Syst. Evol. Microbiol.">
        <title>Complete genome sequence of Corynebacterium casei LMG S-19264T (=DSM 44701T), isolated from a smear-ripened cheese.</title>
        <authorList>
            <consortium name="US DOE Joint Genome Institute (JGI-PGF)"/>
            <person name="Walter F."/>
            <person name="Albersmeier A."/>
            <person name="Kalinowski J."/>
            <person name="Ruckert C."/>
        </authorList>
    </citation>
    <scope>NUCLEOTIDE SEQUENCE</scope>
    <source>
        <strain evidence="2">CGMCC 1.15388</strain>
    </source>
</reference>
<sequence>MQRPEQLESEWREGSYVDRFALQYFECAEQPFRRLKKRLPGRGDELQRYESVAKSLVQGAIRDLRPPYRRPKQMYVLVRASVLTGVLYYALREAGSVLQVTLHLIGIDRSAQQCGLGRRCLEEFMSKVKQEARLKAVSRVEISTVVNQKNSASQALLTRFGFTHTGRVSDHPYLGTWALVGESAA</sequence>
<reference evidence="2" key="2">
    <citation type="submission" date="2020-09" db="EMBL/GenBank/DDBJ databases">
        <authorList>
            <person name="Sun Q."/>
            <person name="Zhou Y."/>
        </authorList>
    </citation>
    <scope>NUCLEOTIDE SEQUENCE</scope>
    <source>
        <strain evidence="2">CGMCC 1.15388</strain>
    </source>
</reference>
<evidence type="ECO:0000259" key="1">
    <source>
        <dbReference type="PROSITE" id="PS51186"/>
    </source>
</evidence>
<feature type="domain" description="N-acetyltransferase" evidence="1">
    <location>
        <begin position="30"/>
        <end position="185"/>
    </location>
</feature>
<keyword evidence="3" id="KW-1185">Reference proteome</keyword>
<proteinExistence type="predicted"/>
<accession>A0A917ENV8</accession>
<dbReference type="PROSITE" id="PS51186">
    <property type="entry name" value="GNAT"/>
    <property type="match status" value="1"/>
</dbReference>
<dbReference type="SUPFAM" id="SSF55729">
    <property type="entry name" value="Acyl-CoA N-acyltransferases (Nat)"/>
    <property type="match status" value="1"/>
</dbReference>
<organism evidence="2 3">
    <name type="scientific">Nesterenkonia cremea</name>
    <dbReference type="NCBI Taxonomy" id="1882340"/>
    <lineage>
        <taxon>Bacteria</taxon>
        <taxon>Bacillati</taxon>
        <taxon>Actinomycetota</taxon>
        <taxon>Actinomycetes</taxon>
        <taxon>Micrococcales</taxon>
        <taxon>Micrococcaceae</taxon>
        <taxon>Nesterenkonia</taxon>
    </lineage>
</organism>
<dbReference type="Proteomes" id="UP000633136">
    <property type="component" value="Unassembled WGS sequence"/>
</dbReference>
<dbReference type="InterPro" id="IPR016181">
    <property type="entry name" value="Acyl_CoA_acyltransferase"/>
</dbReference>
<dbReference type="EMBL" id="BMIS01000004">
    <property type="protein sequence ID" value="GGE65956.1"/>
    <property type="molecule type" value="Genomic_DNA"/>
</dbReference>
<dbReference type="Pfam" id="PF00583">
    <property type="entry name" value="Acetyltransf_1"/>
    <property type="match status" value="1"/>
</dbReference>
<dbReference type="InterPro" id="IPR000182">
    <property type="entry name" value="GNAT_dom"/>
</dbReference>
<comment type="caution">
    <text evidence="2">The sequence shown here is derived from an EMBL/GenBank/DDBJ whole genome shotgun (WGS) entry which is preliminary data.</text>
</comment>